<dbReference type="InterPro" id="IPR022385">
    <property type="entry name" value="Rhs_assc_core"/>
</dbReference>
<dbReference type="PANTHER" id="PTHR32305:SF15">
    <property type="entry name" value="PROTEIN RHSA-RELATED"/>
    <property type="match status" value="1"/>
</dbReference>
<accession>A0ABQ3YX94</accession>
<dbReference type="InterPro" id="IPR011658">
    <property type="entry name" value="PA14_dom"/>
</dbReference>
<feature type="domain" description="PA14" evidence="3">
    <location>
        <begin position="1138"/>
        <end position="1311"/>
    </location>
</feature>
<dbReference type="InterPro" id="IPR031325">
    <property type="entry name" value="RHS_repeat"/>
</dbReference>
<dbReference type="InterPro" id="IPR006530">
    <property type="entry name" value="YD"/>
</dbReference>
<protein>
    <recommendedName>
        <fullName evidence="3">PA14 domain-containing protein</fullName>
    </recommendedName>
</protein>
<dbReference type="PROSITE" id="PS51820">
    <property type="entry name" value="PA14"/>
    <property type="match status" value="1"/>
</dbReference>
<dbReference type="InterPro" id="IPR050708">
    <property type="entry name" value="T6SS_VgrG/RHS"/>
</dbReference>
<dbReference type="Pfam" id="PF07691">
    <property type="entry name" value="PA14"/>
    <property type="match status" value="1"/>
</dbReference>
<feature type="region of interest" description="Disordered" evidence="2">
    <location>
        <begin position="504"/>
        <end position="536"/>
    </location>
</feature>
<evidence type="ECO:0000256" key="1">
    <source>
        <dbReference type="ARBA" id="ARBA00022737"/>
    </source>
</evidence>
<dbReference type="Pfam" id="PF25023">
    <property type="entry name" value="TEN_YD-shell"/>
    <property type="match status" value="1"/>
</dbReference>
<dbReference type="RefSeq" id="WP_203727966.1">
    <property type="nucleotide sequence ID" value="NZ_BAAATX010000001.1"/>
</dbReference>
<feature type="region of interest" description="Disordered" evidence="2">
    <location>
        <begin position="1492"/>
        <end position="1524"/>
    </location>
</feature>
<dbReference type="InterPro" id="IPR037524">
    <property type="entry name" value="PA14/GLEYA"/>
</dbReference>
<organism evidence="4 5">
    <name type="scientific">Paractinoplanes durhamensis</name>
    <dbReference type="NCBI Taxonomy" id="113563"/>
    <lineage>
        <taxon>Bacteria</taxon>
        <taxon>Bacillati</taxon>
        <taxon>Actinomycetota</taxon>
        <taxon>Actinomycetes</taxon>
        <taxon>Micromonosporales</taxon>
        <taxon>Micromonosporaceae</taxon>
        <taxon>Paractinoplanes</taxon>
    </lineage>
</organism>
<gene>
    <name evidence="4" type="ORF">Adu01nite_35530</name>
</gene>
<dbReference type="NCBIfam" id="TIGR01643">
    <property type="entry name" value="YD_repeat_2x"/>
    <property type="match status" value="2"/>
</dbReference>
<feature type="compositionally biased region" description="Polar residues" evidence="2">
    <location>
        <begin position="513"/>
        <end position="524"/>
    </location>
</feature>
<keyword evidence="1" id="KW-0677">Repeat</keyword>
<evidence type="ECO:0000313" key="5">
    <source>
        <dbReference type="Proteomes" id="UP000637628"/>
    </source>
</evidence>
<dbReference type="SUPFAM" id="SSF56988">
    <property type="entry name" value="Anthrax protective antigen"/>
    <property type="match status" value="2"/>
</dbReference>
<evidence type="ECO:0000256" key="2">
    <source>
        <dbReference type="SAM" id="MobiDB-lite"/>
    </source>
</evidence>
<dbReference type="NCBIfam" id="TIGR03696">
    <property type="entry name" value="Rhs_assc_core"/>
    <property type="match status" value="1"/>
</dbReference>
<name>A0ABQ3YX94_9ACTN</name>
<reference evidence="4 5" key="1">
    <citation type="submission" date="2021-01" db="EMBL/GenBank/DDBJ databases">
        <title>Whole genome shotgun sequence of Actinoplanes durhamensis NBRC 14914.</title>
        <authorList>
            <person name="Komaki H."/>
            <person name="Tamura T."/>
        </authorList>
    </citation>
    <scope>NUCLEOTIDE SEQUENCE [LARGE SCALE GENOMIC DNA]</scope>
    <source>
        <strain evidence="4 5">NBRC 14914</strain>
    </source>
</reference>
<comment type="caution">
    <text evidence="4">The sequence shown here is derived from an EMBL/GenBank/DDBJ whole genome shotgun (WGS) entry which is preliminary data.</text>
</comment>
<sequence length="1969" mass="199144">MSARTASTSTWQNSDGSRSVRRYLTPHFYKTAAGTWSAIDSNLTPVASNPGWWKSGANDWSMAAGPAGALNFTVGKHNFGFVPQGVTDPSRAAVVSGASVAYRGLWAQTDLTELVTAGAVKEDLVVAAPGAPSSFSFRLNGATATANRSGGLDLVAGGARVGSVPAPTVSIAAGASLDQTKAAQVRLTVAGDLVSISVSARWLATLPPAAYPLVIDPSYAALSFASTWTISSVSDGGQVANGVMQIGQDAAGANWRAQTYVPAPTAPTTAPGDQPWQFAGVYLSLNCDCKVTNAPIYGLPGSSTFSGIAAGQLIYTDAGPQSTVDMQPSVGWDNWSYLASRSDGWWFGLGTPSAVNATSGGNLGTFNPSYMFFMSVYYQQPHPTVISSPADGSIVSTTDTTLTAARVTDDNANDNGTIFYDFRVSTSADGTGAVVDSGWISGGVAPGDPVNWTVPPGSLKDGVTYYAKVLSSITPIYAGDPNFTGNLKPSSSSAVSFQVKRRLDAGGPAPTDTVGSPPNGTTEPSKGLPSPGVPTASETVNMVNGNLAVTVGTAGMQTVSGSAGIALSYNSAQSSIARGGNYGLTGQYFADSGTHTFTGSAVGQRADASINASWKGGRGNTPVGGLGGTATSDAPFLTRWTGVLSLPAGTWQLGGISTGGIRVYLNGSATPSYDDWAGTASAIAPAYGTATAAGSQTYQIEVDSWVLGQSGKTDTVQLWAKNTQITGSTTTNAWVVPSSWLTPATNGVPAGWSLQANPATAQWIRVDDEGSQVVIQGASGNTATFTRQAAGHYRSQPGNNDHLNVDGNGRLQLATADNQLYTFNADGSVAAMTGATDDRHPAALQYTYSGTPALLRGITDPVSGRTVTLSYGGDTACPGTAPAPAGMLCKAAAWDGTATTFGYNGTGQLASVTNPAGQNILLAYDSDNRLADIRDALADGYVNAGNAAGTPLACPANTTGLSVTPVDTQICYDTKGRVGTVVQPAPTAGAARPGRIYTYATDHTDAAIVGFQPSSGYASRITYDTQGRITGQNNSGGGTTTTVWANATAAGQSCATTCGTDQPIVTVTPDGEQTSTVYDADGDATDTYGPAPVACFGGGWPAGATAAGAAQGYLPVSDPQGTAGCGVAVPHTHHGYDEGLTGLAASFWANGQAAGPVAVHAAGPGGTQPQALCGATSGRLCAHWNAGSPPIGSDAAGQWTLRLTGTIGVASAGTYTFGVSSSQAVTVAVDAVPVAHDGPDVSGFTAGQTRTTTASGGTELAGGLHAVQVDFQGSATQLNEFAVTMAGAVVANAVLDPGYRLETSTTDPDGVVTTTGYSDGTAGPQYGLATSITVGGLTTTTAYEPLGTSTYLRKISRTLPAGNATTYAYYSGTEGPLAAACGVAAGTPQGGQLKSQTDPARVQQFVYDAAGRQVGRRIGSEAWQCTAYDAIGRVTGRSWPATSSASARTSTYTFNVGGNPLVSSVTDTGGTITTQVDLLGRLVSYTDANGQTSTTTYNQSGQVTGTSGPQGTITKTYDPNSGNPATVTADGTLVATSHYDGATEHLTSVTYGNGTNATIGYDGLGTQNSLVFTTGSGTLVAGNKTTLSPARRVTTELEDINGTGLTNPNPAGSTATTYTYDGAGRLVTAYLPSASATYGYAAGSCANANAGANTNRSSVTITPTGGSASSTNYCYNSADQIVSSSTSAGTNSQYAYDAHGNQLNDAGTTLTWDAADRLATTTASGATTGYTYDALDRVIGHATSTTTVHYAFGGYSDAPVAVLSASNAVLQKLVNLPGGVLLTAQAAGNVWSYPDLHGNYTVTTDNAGARQTGPITYDPWGQPTATGSTLANAAGGNTLTTFGSSSKLTDNVTGIAILGARAYQRSEGRFLSVDPIDGGCANNYTYVNGDPFSTNDLTGQKCSGGQIFGITLGIGAAAETGGQIAEGTHKLYKIGTAAARGAAGAAGIIEAGLGLIIGYLIYHLATGCK</sequence>
<dbReference type="Gene3D" id="2.180.10.10">
    <property type="entry name" value="RHS repeat-associated core"/>
    <property type="match status" value="2"/>
</dbReference>
<evidence type="ECO:0000313" key="4">
    <source>
        <dbReference type="EMBL" id="GIE02203.1"/>
    </source>
</evidence>
<evidence type="ECO:0000259" key="3">
    <source>
        <dbReference type="PROSITE" id="PS51820"/>
    </source>
</evidence>
<dbReference type="Pfam" id="PF05593">
    <property type="entry name" value="RHS_repeat"/>
    <property type="match status" value="1"/>
</dbReference>
<keyword evidence="5" id="KW-1185">Reference proteome</keyword>
<dbReference type="Proteomes" id="UP000637628">
    <property type="component" value="Unassembled WGS sequence"/>
</dbReference>
<dbReference type="EMBL" id="BOML01000030">
    <property type="protein sequence ID" value="GIE02203.1"/>
    <property type="molecule type" value="Genomic_DNA"/>
</dbReference>
<dbReference type="PANTHER" id="PTHR32305">
    <property type="match status" value="1"/>
</dbReference>
<dbReference type="InterPro" id="IPR056823">
    <property type="entry name" value="TEN-like_YD-shell"/>
</dbReference>
<proteinExistence type="predicted"/>